<evidence type="ECO:0000256" key="1">
    <source>
        <dbReference type="ARBA" id="ARBA00004141"/>
    </source>
</evidence>
<dbReference type="InterPro" id="IPR051856">
    <property type="entry name" value="CSR-E3_Ligase_Protein"/>
</dbReference>
<dbReference type="KEGG" id="pmrn:116941813"/>
<evidence type="ECO:0000313" key="7">
    <source>
        <dbReference type="Proteomes" id="UP001318040"/>
    </source>
</evidence>
<organism evidence="7 8">
    <name type="scientific">Petromyzon marinus</name>
    <name type="common">Sea lamprey</name>
    <dbReference type="NCBI Taxonomy" id="7757"/>
    <lineage>
        <taxon>Eukaryota</taxon>
        <taxon>Metazoa</taxon>
        <taxon>Chordata</taxon>
        <taxon>Craniata</taxon>
        <taxon>Vertebrata</taxon>
        <taxon>Cyclostomata</taxon>
        <taxon>Hyperoartia</taxon>
        <taxon>Petromyzontiformes</taxon>
        <taxon>Petromyzontidae</taxon>
        <taxon>Petromyzon</taxon>
    </lineage>
</organism>
<dbReference type="AlphaFoldDB" id="A0AAJ7T289"/>
<sequence>MALYMGPIVALMWFHCTIYGFPCGHMVINTGPIYSSNVVPPCSLRAPRWFQCCGFHVAPYRIHEDEYCAANPPRFAQRTWLAKKKQSGRGRQSLLWMVIHSVCAFLLGLIIGVFFFYTITFDFGYDITTCTYVTAVVVSFMSLGMAFSLTVRAAFILMLPYLFSKEGRIVVISMAMLTVARGPAQNIKNNFQAFATSMACGAEMATNQTKEMIRRAATPLLAMIDQIETVSGKLKSLSSEVGRIFTAIKEGVMFIWTSICNAADWLMNVGETATGSSKTLTRSAWPAWTTATGNARRSCTGSSTGCAGSSTASSGCARSSKWGRCFASCLKNFRISSKRKCLTVSAIHAFYTHACAASFGGQFVQSPRLPIRALSRLNAACLRDLTRCGALCSPRILCRCFSCPLGAAIGRKLDGMKNQFAFNLSVHHKLSVDRGGSASAPQIARSIMAEVNRRTVYLDHVIALFTDVAFVAIVYLFVRCLYYRHNYLYSDDFDNVYITERFVRVDLIRTRLGEEPLLPLNRGEASRYITPPSAGSAHANRAGSPYMSLEEKEIFGSNFVEWLGCFFYAVFFVCLDHGVYGILSTVAEFLSVEVFAQAPMKMKLKVEGDGIMANIFSVLAEAFDTLQDGQFQVITKKCAPSPSYLPVARIFHIGAMFGLALFVTVFQVYGMRLRRLVCSNYYPVRERERILFLYNKILCRRPGQLKSMWRAIRRNAKDGSHSGFLLILATRITCLMPIVNLLGIYEKHCMACACPATRHSASSFKHCVVPGCMGKSGCGQRPSKIRRCDWTQKCASNRRRSTRVCAFPLVVPCPLPLV</sequence>
<accession>A0AAJ7T289</accession>
<evidence type="ECO:0000256" key="5">
    <source>
        <dbReference type="SAM" id="Phobius"/>
    </source>
</evidence>
<evidence type="ECO:0000259" key="6">
    <source>
        <dbReference type="Pfam" id="PF07782"/>
    </source>
</evidence>
<feature type="transmembrane region" description="Helical" evidence="5">
    <location>
        <begin position="650"/>
        <end position="669"/>
    </location>
</feature>
<evidence type="ECO:0000313" key="8">
    <source>
        <dbReference type="RefSeq" id="XP_032809055.1"/>
    </source>
</evidence>
<proteinExistence type="predicted"/>
<evidence type="ECO:0000256" key="2">
    <source>
        <dbReference type="ARBA" id="ARBA00022692"/>
    </source>
</evidence>
<feature type="transmembrane region" description="Helical" evidence="5">
    <location>
        <begin position="94"/>
        <end position="119"/>
    </location>
</feature>
<gene>
    <name evidence="8" type="primary">DCST2</name>
</gene>
<dbReference type="GO" id="GO:0016020">
    <property type="term" value="C:membrane"/>
    <property type="evidence" value="ECO:0007669"/>
    <property type="project" value="UniProtKB-SubCell"/>
</dbReference>
<keyword evidence="2 5" id="KW-0812">Transmembrane</keyword>
<dbReference type="InterPro" id="IPR012858">
    <property type="entry name" value="DC_STAMP-like"/>
</dbReference>
<reference evidence="8" key="1">
    <citation type="submission" date="2025-08" db="UniProtKB">
        <authorList>
            <consortium name="RefSeq"/>
        </authorList>
    </citation>
    <scope>IDENTIFICATION</scope>
    <source>
        <tissue evidence="8">Sperm</tissue>
    </source>
</reference>
<feature type="transmembrane region" description="Helical" evidence="5">
    <location>
        <begin position="131"/>
        <end position="155"/>
    </location>
</feature>
<protein>
    <submittedName>
        <fullName evidence="8">DC-STAMP domain-containing protein 2</fullName>
    </submittedName>
</protein>
<dbReference type="Proteomes" id="UP001318040">
    <property type="component" value="Chromosome 1"/>
</dbReference>
<evidence type="ECO:0000256" key="3">
    <source>
        <dbReference type="ARBA" id="ARBA00022989"/>
    </source>
</evidence>
<evidence type="ECO:0000256" key="4">
    <source>
        <dbReference type="ARBA" id="ARBA00023136"/>
    </source>
</evidence>
<dbReference type="RefSeq" id="XP_032809055.1">
    <property type="nucleotide sequence ID" value="XM_032953164.1"/>
</dbReference>
<keyword evidence="7" id="KW-1185">Reference proteome</keyword>
<keyword evidence="3 5" id="KW-1133">Transmembrane helix</keyword>
<feature type="transmembrane region" description="Helical" evidence="5">
    <location>
        <begin position="723"/>
        <end position="745"/>
    </location>
</feature>
<comment type="subcellular location">
    <subcellularLocation>
        <location evidence="1">Membrane</location>
        <topology evidence="1">Multi-pass membrane protein</topology>
    </subcellularLocation>
</comment>
<feature type="domain" description="Dendritic cell-specific transmembrane protein-like" evidence="6">
    <location>
        <begin position="493"/>
        <end position="694"/>
    </location>
</feature>
<keyword evidence="4 5" id="KW-0472">Membrane</keyword>
<name>A0AAJ7T289_PETMA</name>
<dbReference type="PANTHER" id="PTHR21041:SF6">
    <property type="entry name" value="DC-STAMP DOMAIN-CONTAINING PROTEIN 2"/>
    <property type="match status" value="1"/>
</dbReference>
<feature type="transmembrane region" description="Helical" evidence="5">
    <location>
        <begin position="457"/>
        <end position="478"/>
    </location>
</feature>
<feature type="transmembrane region" description="Helical" evidence="5">
    <location>
        <begin position="562"/>
        <end position="583"/>
    </location>
</feature>
<dbReference type="Pfam" id="PF07782">
    <property type="entry name" value="DC_STAMP"/>
    <property type="match status" value="1"/>
</dbReference>
<dbReference type="CTD" id="127579"/>
<dbReference type="PANTHER" id="PTHR21041">
    <property type="entry name" value="DENDRITIC CELL-SPECIFIC TRANSMEMBRANE PROTEIN"/>
    <property type="match status" value="1"/>
</dbReference>